<protein>
    <recommendedName>
        <fullName evidence="1">UBC core domain-containing protein</fullName>
    </recommendedName>
</protein>
<accession>A0A820SU71</accession>
<dbReference type="Proteomes" id="UP000663873">
    <property type="component" value="Unassembled WGS sequence"/>
</dbReference>
<feature type="non-terminal residue" evidence="2">
    <location>
        <position position="44"/>
    </location>
</feature>
<dbReference type="Gene3D" id="3.10.110.10">
    <property type="entry name" value="Ubiquitin Conjugating Enzyme"/>
    <property type="match status" value="1"/>
</dbReference>
<dbReference type="InterPro" id="IPR000608">
    <property type="entry name" value="UBC"/>
</dbReference>
<name>A0A820SU71_9BILA</name>
<dbReference type="AlphaFoldDB" id="A0A820SU71"/>
<dbReference type="InterPro" id="IPR016135">
    <property type="entry name" value="UBQ-conjugating_enzyme/RWD"/>
</dbReference>
<keyword evidence="3" id="KW-1185">Reference proteome</keyword>
<dbReference type="SUPFAM" id="SSF54495">
    <property type="entry name" value="UBC-like"/>
    <property type="match status" value="1"/>
</dbReference>
<proteinExistence type="predicted"/>
<dbReference type="PROSITE" id="PS50127">
    <property type="entry name" value="UBC_2"/>
    <property type="match status" value="1"/>
</dbReference>
<evidence type="ECO:0000313" key="2">
    <source>
        <dbReference type="EMBL" id="CAF4464059.1"/>
    </source>
</evidence>
<gene>
    <name evidence="2" type="ORF">UJA718_LOCUS23724</name>
</gene>
<dbReference type="EMBL" id="CAJOBP010005238">
    <property type="protein sequence ID" value="CAF4464059.1"/>
    <property type="molecule type" value="Genomic_DNA"/>
</dbReference>
<reference evidence="2" key="1">
    <citation type="submission" date="2021-02" db="EMBL/GenBank/DDBJ databases">
        <authorList>
            <person name="Nowell W R."/>
        </authorList>
    </citation>
    <scope>NUCLEOTIDE SEQUENCE</scope>
</reference>
<evidence type="ECO:0000259" key="1">
    <source>
        <dbReference type="PROSITE" id="PS50127"/>
    </source>
</evidence>
<sequence>IQALLSAPNPDDFLDADVAEKWKADEKGAKAMARDWTQRYAHET</sequence>
<feature type="domain" description="UBC core" evidence="1">
    <location>
        <begin position="1"/>
        <end position="42"/>
    </location>
</feature>
<comment type="caution">
    <text evidence="2">The sequence shown here is derived from an EMBL/GenBank/DDBJ whole genome shotgun (WGS) entry which is preliminary data.</text>
</comment>
<organism evidence="2 3">
    <name type="scientific">Rotaria socialis</name>
    <dbReference type="NCBI Taxonomy" id="392032"/>
    <lineage>
        <taxon>Eukaryota</taxon>
        <taxon>Metazoa</taxon>
        <taxon>Spiralia</taxon>
        <taxon>Gnathifera</taxon>
        <taxon>Rotifera</taxon>
        <taxon>Eurotatoria</taxon>
        <taxon>Bdelloidea</taxon>
        <taxon>Philodinida</taxon>
        <taxon>Philodinidae</taxon>
        <taxon>Rotaria</taxon>
    </lineage>
</organism>
<evidence type="ECO:0000313" key="3">
    <source>
        <dbReference type="Proteomes" id="UP000663873"/>
    </source>
</evidence>